<dbReference type="InterPro" id="IPR001919">
    <property type="entry name" value="CBD2"/>
</dbReference>
<dbReference type="EC" id="3.2.1.4" evidence="8"/>
<dbReference type="Pfam" id="PF02018">
    <property type="entry name" value="CBM_4_9"/>
    <property type="match status" value="2"/>
</dbReference>
<protein>
    <recommendedName>
        <fullName evidence="8">Endoglucanase</fullName>
        <ecNumber evidence="8">3.2.1.4</ecNumber>
    </recommendedName>
</protein>
<dbReference type="Gene3D" id="1.50.10.10">
    <property type="match status" value="1"/>
</dbReference>
<keyword evidence="11" id="KW-1185">Reference proteome</keyword>
<dbReference type="SUPFAM" id="SSF81296">
    <property type="entry name" value="E set domains"/>
    <property type="match status" value="1"/>
</dbReference>
<evidence type="ECO:0000256" key="3">
    <source>
        <dbReference type="ARBA" id="ARBA00023277"/>
    </source>
</evidence>
<name>A0ABV6LX86_9ACTN</name>
<dbReference type="PROSITE" id="PS51173">
    <property type="entry name" value="CBM2"/>
    <property type="match status" value="1"/>
</dbReference>
<evidence type="ECO:0000256" key="2">
    <source>
        <dbReference type="ARBA" id="ARBA00022801"/>
    </source>
</evidence>
<accession>A0ABV6LX86</accession>
<dbReference type="InterPro" id="IPR033126">
    <property type="entry name" value="Glyco_hydro_9_Asp/Glu_AS"/>
</dbReference>
<dbReference type="Gene3D" id="2.60.40.290">
    <property type="match status" value="1"/>
</dbReference>
<dbReference type="PROSITE" id="PS00592">
    <property type="entry name" value="GH9_2"/>
    <property type="match status" value="1"/>
</dbReference>
<keyword evidence="3 6" id="KW-0119">Carbohydrate metabolism</keyword>
<keyword evidence="8" id="KW-0732">Signal</keyword>
<proteinExistence type="inferred from homology"/>
<dbReference type="SUPFAM" id="SSF48208">
    <property type="entry name" value="Six-hairpin glycosidases"/>
    <property type="match status" value="1"/>
</dbReference>
<feature type="chain" id="PRO_5044999952" description="Endoglucanase" evidence="8">
    <location>
        <begin position="49"/>
        <end position="1029"/>
    </location>
</feature>
<dbReference type="SUPFAM" id="SSF49785">
    <property type="entry name" value="Galactose-binding domain-like"/>
    <property type="match status" value="2"/>
</dbReference>
<keyword evidence="8" id="KW-0136">Cellulose degradation</keyword>
<organism evidence="10 11">
    <name type="scientific">Phytohabitans kaempferiae</name>
    <dbReference type="NCBI Taxonomy" id="1620943"/>
    <lineage>
        <taxon>Bacteria</taxon>
        <taxon>Bacillati</taxon>
        <taxon>Actinomycetota</taxon>
        <taxon>Actinomycetes</taxon>
        <taxon>Micromonosporales</taxon>
        <taxon>Micromonosporaceae</taxon>
    </lineage>
</organism>
<dbReference type="Pfam" id="PF02927">
    <property type="entry name" value="CelD_N"/>
    <property type="match status" value="1"/>
</dbReference>
<dbReference type="InterPro" id="IPR014756">
    <property type="entry name" value="Ig_E-set"/>
</dbReference>
<dbReference type="InterPro" id="IPR008965">
    <property type="entry name" value="CBM2/CBM3_carb-bd_dom_sf"/>
</dbReference>
<dbReference type="PROSITE" id="PS00698">
    <property type="entry name" value="GH9_3"/>
    <property type="match status" value="1"/>
</dbReference>
<evidence type="ECO:0000256" key="5">
    <source>
        <dbReference type="ARBA" id="ARBA00023326"/>
    </source>
</evidence>
<evidence type="ECO:0000313" key="11">
    <source>
        <dbReference type="Proteomes" id="UP001589867"/>
    </source>
</evidence>
<dbReference type="CDD" id="cd02850">
    <property type="entry name" value="E_set_Cellulase_N"/>
    <property type="match status" value="1"/>
</dbReference>
<dbReference type="InterPro" id="IPR008928">
    <property type="entry name" value="6-hairpin_glycosidase_sf"/>
</dbReference>
<dbReference type="InterPro" id="IPR001701">
    <property type="entry name" value="Glyco_hydro_9"/>
</dbReference>
<keyword evidence="5 6" id="KW-0624">Polysaccharide degradation</keyword>
<evidence type="ECO:0000259" key="9">
    <source>
        <dbReference type="PROSITE" id="PS51173"/>
    </source>
</evidence>
<feature type="domain" description="CBM2" evidence="9">
    <location>
        <begin position="921"/>
        <end position="1029"/>
    </location>
</feature>
<sequence length="1029" mass="107303">MTRRPTNASTRRAPRGLRPASTRLWKRALGVAAAALLTTTALTATAHAEVVEHIDNGTFEGSTAPWWATDNTPIASVGDRLCADVPGGQANPWEASIGHGGIPLVDGDAYRLTFTASATASVTVRANVQLDEVPYTTVLSRDVALTTTPQTFEYDFSGSLDSDNGVFTFQLGGSAEPFTFCLDDVSLTSDTSGGSGGAPEQIENGDFDDGTSGWYSYGTTSTAVLDGKLCSEVPGGLANPWDAGVGQNGVPLVAGSAYTFAFDASAAPGATVRAAVQLGVDPYTGYFSRDVQLTGETQRLEFTFTAPADTDQAQVAFQVGANAGAYTFCLDNVSLLGGEEEPPYVPETGPRVRVNQVGYLPTGPKGATVVTDATGALPWQLKNAAGTVVASGQTTPRGTDQASGQAVHTVDFTSFGTAGSGYTLTADGETSHPFDIAADVFKRLRSDALQFFYAQRSGIEIRGDLIGEEYARPAGHLGVAPNKGDTDVPCQAGVCDYRLDVRGGWYDAGDHGKYVVNGGIATAQLLSTFERTKTAPTAGGGAALGDGSLRVPERGNGVPDVLDEARWELEFLMRMQVPAGKPRAGMAHHKMHDANWTGIPMLPHDDPQQRELHAPSTAATLNLAATAAQGARLFAPYDAAFAASALTAAKTAYAAAKANPAVYADPQDGNGGGTYSDNDVTDEFYWAAAELYLTTGEAAYLADVTASPHHTSDEVFGANGFGWGSTAALGRLDLATVPSGLPAAERARLRASVLAAADQHLATQAGQAYGLPMPGHAGAYFWGANSNILNNMVVLATAFDLSGDAKYRDGAVRGIDYILGRNALNQSYVTGWGEKASENQHSRIFANQADASLPHPPAGSIAGGANASLDDPYAKQLLDGCKPMFCYVDHIESYATNEVAINWNSALAWVASFLADQGAAGPVPATRCQVSYVVHGSWSGGFTAQATVTNTGTAAIDGWALRWAFLGGQKVTQSWLADTTQSGATVTAKNQSHNRRIEPGASKTFGFNATTSGPNPLPGLFTLNGATCS</sequence>
<reference evidence="10 11" key="1">
    <citation type="submission" date="2024-09" db="EMBL/GenBank/DDBJ databases">
        <authorList>
            <person name="Sun Q."/>
            <person name="Mori K."/>
        </authorList>
    </citation>
    <scope>NUCLEOTIDE SEQUENCE [LARGE SCALE GENOMIC DNA]</scope>
    <source>
        <strain evidence="10 11">TBRC 3947</strain>
    </source>
</reference>
<dbReference type="Gene3D" id="2.60.40.10">
    <property type="entry name" value="Immunoglobulins"/>
    <property type="match status" value="1"/>
</dbReference>
<dbReference type="InterPro" id="IPR012341">
    <property type="entry name" value="6hp_glycosidase-like_sf"/>
</dbReference>
<dbReference type="InterPro" id="IPR004197">
    <property type="entry name" value="Cellulase_Ig-like"/>
</dbReference>
<feature type="signal peptide" evidence="8">
    <location>
        <begin position="1"/>
        <end position="48"/>
    </location>
</feature>
<gene>
    <name evidence="10" type="ORF">ACFFIA_05095</name>
</gene>
<keyword evidence="4 6" id="KW-0326">Glycosidase</keyword>
<feature type="active site" evidence="7">
    <location>
        <position position="898"/>
    </location>
</feature>
<dbReference type="SUPFAM" id="SSF49384">
    <property type="entry name" value="Carbohydrate-binding domain"/>
    <property type="match status" value="1"/>
</dbReference>
<dbReference type="Pfam" id="PF00759">
    <property type="entry name" value="Glyco_hydro_9"/>
    <property type="match status" value="1"/>
</dbReference>
<dbReference type="Gene3D" id="2.60.120.260">
    <property type="entry name" value="Galactose-binding domain-like"/>
    <property type="match status" value="2"/>
</dbReference>
<dbReference type="GO" id="GO:0016787">
    <property type="term" value="F:hydrolase activity"/>
    <property type="evidence" value="ECO:0007669"/>
    <property type="project" value="UniProtKB-KW"/>
</dbReference>
<evidence type="ECO:0000256" key="7">
    <source>
        <dbReference type="PROSITE-ProRule" id="PRU10060"/>
    </source>
</evidence>
<comment type="similarity">
    <text evidence="1 6 8">Belongs to the glycosyl hydrolase 9 (cellulase E) family.</text>
</comment>
<dbReference type="RefSeq" id="WP_377246117.1">
    <property type="nucleotide sequence ID" value="NZ_JBHLUH010000005.1"/>
</dbReference>
<dbReference type="InterPro" id="IPR003305">
    <property type="entry name" value="CenC_carb-bd"/>
</dbReference>
<keyword evidence="2 6" id="KW-0378">Hydrolase</keyword>
<dbReference type="InterPro" id="IPR012291">
    <property type="entry name" value="CBM2_carb-bd_dom_sf"/>
</dbReference>
<dbReference type="Proteomes" id="UP001589867">
    <property type="component" value="Unassembled WGS sequence"/>
</dbReference>
<dbReference type="SMART" id="SM00637">
    <property type="entry name" value="CBD_II"/>
    <property type="match status" value="1"/>
</dbReference>
<dbReference type="Pfam" id="PF00553">
    <property type="entry name" value="CBM_2"/>
    <property type="match status" value="1"/>
</dbReference>
<dbReference type="InterPro" id="IPR018221">
    <property type="entry name" value="Glyco_hydro_9_His_AS"/>
</dbReference>
<feature type="active site" evidence="7">
    <location>
        <position position="889"/>
    </location>
</feature>
<evidence type="ECO:0000256" key="6">
    <source>
        <dbReference type="PROSITE-ProRule" id="PRU10059"/>
    </source>
</evidence>
<evidence type="ECO:0000256" key="4">
    <source>
        <dbReference type="ARBA" id="ARBA00023295"/>
    </source>
</evidence>
<dbReference type="EMBL" id="JBHLUH010000005">
    <property type="protein sequence ID" value="MFC0527030.1"/>
    <property type="molecule type" value="Genomic_DNA"/>
</dbReference>
<evidence type="ECO:0000256" key="1">
    <source>
        <dbReference type="ARBA" id="ARBA00007072"/>
    </source>
</evidence>
<feature type="active site" evidence="6">
    <location>
        <position position="841"/>
    </location>
</feature>
<dbReference type="PANTHER" id="PTHR22298">
    <property type="entry name" value="ENDO-1,4-BETA-GLUCANASE"/>
    <property type="match status" value="1"/>
</dbReference>
<evidence type="ECO:0000313" key="10">
    <source>
        <dbReference type="EMBL" id="MFC0527030.1"/>
    </source>
</evidence>
<dbReference type="InterPro" id="IPR008979">
    <property type="entry name" value="Galactose-bd-like_sf"/>
</dbReference>
<evidence type="ECO:0000256" key="8">
    <source>
        <dbReference type="RuleBase" id="RU361166"/>
    </source>
</evidence>
<comment type="catalytic activity">
    <reaction evidence="8">
        <text>Endohydrolysis of (1-&gt;4)-beta-D-glucosidic linkages in cellulose, lichenin and cereal beta-D-glucans.</text>
        <dbReference type="EC" id="3.2.1.4"/>
    </reaction>
</comment>
<dbReference type="InterPro" id="IPR013783">
    <property type="entry name" value="Ig-like_fold"/>
</dbReference>
<comment type="caution">
    <text evidence="10">The sequence shown here is derived from an EMBL/GenBank/DDBJ whole genome shotgun (WGS) entry which is preliminary data.</text>
</comment>